<proteinExistence type="predicted"/>
<dbReference type="AlphaFoldDB" id="A0A6J4JIH1"/>
<keyword evidence="1" id="KW-0472">Membrane</keyword>
<evidence type="ECO:0000256" key="1">
    <source>
        <dbReference type="SAM" id="Phobius"/>
    </source>
</evidence>
<protein>
    <recommendedName>
        <fullName evidence="3">DUF1761 domain-containing protein</fullName>
    </recommendedName>
</protein>
<feature type="transmembrane region" description="Helical" evidence="1">
    <location>
        <begin position="112"/>
        <end position="130"/>
    </location>
</feature>
<dbReference type="Pfam" id="PF08570">
    <property type="entry name" value="DUF1761"/>
    <property type="match status" value="1"/>
</dbReference>
<dbReference type="EMBL" id="CADCTH010000437">
    <property type="protein sequence ID" value="CAA9278257.1"/>
    <property type="molecule type" value="Genomic_DNA"/>
</dbReference>
<reference evidence="2" key="1">
    <citation type="submission" date="2020-02" db="EMBL/GenBank/DDBJ databases">
        <authorList>
            <person name="Meier V. D."/>
        </authorList>
    </citation>
    <scope>NUCLEOTIDE SEQUENCE</scope>
    <source>
        <strain evidence="2">AVDCRST_MAG54</strain>
    </source>
</reference>
<sequence length="131" mass="12881">MNTTATLIAVPAAALAALVASGVYYGALGDVLARARTTEAPARSGGATAVVELVRNVVLAAGAALLLIALGLTGLLPALLLAAGLWLAFPVVLLAGSVFHEGVPAASALLHAGDWLLKLVIVLGVVALAVS</sequence>
<name>A0A6J4JIH1_9PSEU</name>
<evidence type="ECO:0000313" key="2">
    <source>
        <dbReference type="EMBL" id="CAA9278257.1"/>
    </source>
</evidence>
<keyword evidence="1" id="KW-1133">Transmembrane helix</keyword>
<keyword evidence="1" id="KW-0812">Transmembrane</keyword>
<evidence type="ECO:0008006" key="3">
    <source>
        <dbReference type="Google" id="ProtNLM"/>
    </source>
</evidence>
<feature type="transmembrane region" description="Helical" evidence="1">
    <location>
        <begin position="79"/>
        <end position="100"/>
    </location>
</feature>
<feature type="transmembrane region" description="Helical" evidence="1">
    <location>
        <begin position="53"/>
        <end position="72"/>
    </location>
</feature>
<gene>
    <name evidence="2" type="ORF">AVDCRST_MAG54-3399</name>
</gene>
<dbReference type="InterPro" id="IPR013879">
    <property type="entry name" value="DUF1761"/>
</dbReference>
<accession>A0A6J4JIH1</accession>
<organism evidence="2">
    <name type="scientific">uncultured Actinomycetospora sp</name>
    <dbReference type="NCBI Taxonomy" id="1135996"/>
    <lineage>
        <taxon>Bacteria</taxon>
        <taxon>Bacillati</taxon>
        <taxon>Actinomycetota</taxon>
        <taxon>Actinomycetes</taxon>
        <taxon>Pseudonocardiales</taxon>
        <taxon>Pseudonocardiaceae</taxon>
        <taxon>Actinomycetospora</taxon>
        <taxon>environmental samples</taxon>
    </lineage>
</organism>